<dbReference type="GO" id="GO:0045259">
    <property type="term" value="C:proton-transporting ATP synthase complex"/>
    <property type="evidence" value="ECO:0007669"/>
    <property type="project" value="UniProtKB-KW"/>
</dbReference>
<dbReference type="RefSeq" id="WP_101072819.1">
    <property type="nucleotide sequence ID" value="NZ_PISP01000001.1"/>
</dbReference>
<evidence type="ECO:0000256" key="5">
    <source>
        <dbReference type="ARBA" id="ARBA00023136"/>
    </source>
</evidence>
<dbReference type="Proteomes" id="UP000233398">
    <property type="component" value="Unassembled WGS sequence"/>
</dbReference>
<dbReference type="GO" id="GO:0005886">
    <property type="term" value="C:plasma membrane"/>
    <property type="evidence" value="ECO:0007669"/>
    <property type="project" value="UniProtKB-SubCell"/>
</dbReference>
<name>A0A2N0VM29_9BACT</name>
<reference evidence="8 9" key="1">
    <citation type="submission" date="2017-11" db="EMBL/GenBank/DDBJ databases">
        <title>Rhodohalobacter 15182 sp. nov., isolated from a salt lake.</title>
        <authorList>
            <person name="Han S."/>
        </authorList>
    </citation>
    <scope>NUCLEOTIDE SEQUENCE [LARGE SCALE GENOMIC DNA]</scope>
    <source>
        <strain evidence="8 9">15182</strain>
    </source>
</reference>
<keyword evidence="5 7" id="KW-0472">Membrane</keyword>
<dbReference type="PROSITE" id="PS00389">
    <property type="entry name" value="ATPASE_DELTA"/>
    <property type="match status" value="1"/>
</dbReference>
<comment type="similarity">
    <text evidence="7">Belongs to the ATPase delta chain family.</text>
</comment>
<dbReference type="InterPro" id="IPR026015">
    <property type="entry name" value="ATP_synth_OSCP/delta_N_sf"/>
</dbReference>
<keyword evidence="6 7" id="KW-0066">ATP synthesis</keyword>
<dbReference type="SUPFAM" id="SSF47928">
    <property type="entry name" value="N-terminal domain of the delta subunit of the F1F0-ATP synthase"/>
    <property type="match status" value="1"/>
</dbReference>
<organism evidence="8 9">
    <name type="scientific">Rhodohalobacter barkolensis</name>
    <dbReference type="NCBI Taxonomy" id="2053187"/>
    <lineage>
        <taxon>Bacteria</taxon>
        <taxon>Pseudomonadati</taxon>
        <taxon>Balneolota</taxon>
        <taxon>Balneolia</taxon>
        <taxon>Balneolales</taxon>
        <taxon>Balneolaceae</taxon>
        <taxon>Rhodohalobacter</taxon>
    </lineage>
</organism>
<keyword evidence="7" id="KW-1003">Cell membrane</keyword>
<dbReference type="InterPro" id="IPR000711">
    <property type="entry name" value="ATPase_OSCP/dsu"/>
</dbReference>
<dbReference type="GO" id="GO:0046933">
    <property type="term" value="F:proton-transporting ATP synthase activity, rotational mechanism"/>
    <property type="evidence" value="ECO:0007669"/>
    <property type="project" value="UniProtKB-UniRule"/>
</dbReference>
<keyword evidence="3 7" id="KW-0375">Hydrogen ion transport</keyword>
<keyword evidence="7" id="KW-0139">CF(1)</keyword>
<keyword evidence="9" id="KW-1185">Reference proteome</keyword>
<evidence type="ECO:0000256" key="1">
    <source>
        <dbReference type="ARBA" id="ARBA00004370"/>
    </source>
</evidence>
<evidence type="ECO:0000256" key="4">
    <source>
        <dbReference type="ARBA" id="ARBA00023065"/>
    </source>
</evidence>
<dbReference type="EMBL" id="PISP01000001">
    <property type="protein sequence ID" value="PKD45246.1"/>
    <property type="molecule type" value="Genomic_DNA"/>
</dbReference>
<dbReference type="AlphaFoldDB" id="A0A2N0VM29"/>
<accession>A0A2N0VM29</accession>
<protein>
    <recommendedName>
        <fullName evidence="7">ATP synthase subunit delta</fullName>
    </recommendedName>
    <alternativeName>
        <fullName evidence="7">ATP synthase F(1) sector subunit delta</fullName>
    </alternativeName>
    <alternativeName>
        <fullName evidence="7">F-type ATPase subunit delta</fullName>
        <shortName evidence="7">F-ATPase subunit delta</shortName>
    </alternativeName>
</protein>
<keyword evidence="4 7" id="KW-0406">Ion transport</keyword>
<proteinExistence type="inferred from homology"/>
<evidence type="ECO:0000313" key="9">
    <source>
        <dbReference type="Proteomes" id="UP000233398"/>
    </source>
</evidence>
<sequence>MIPKAAGRYASALLDTAIDKDILDEVYEDMILLQKTIDDSRDLQLFLKSPLIKKAVKISALDEIFKGKIQDLTRNLIHLLSEKSREKLLHDLTRAFVLLHKAHHGIIDIDVESAFELDKDQIKNLKSKLEKSTGKTVDLHLSVNDELIGGLKVRIEDTVIDGSVKHKLSQLKEDFKAATVE</sequence>
<comment type="function">
    <text evidence="7">F(1)F(0) ATP synthase produces ATP from ADP in the presence of a proton or sodium gradient. F-type ATPases consist of two structural domains, F(1) containing the extramembraneous catalytic core and F(0) containing the membrane proton channel, linked together by a central stalk and a peripheral stalk. During catalysis, ATP synthesis in the catalytic domain of F(1) is coupled via a rotary mechanism of the central stalk subunits to proton translocation.</text>
</comment>
<keyword evidence="2 7" id="KW-0813">Transport</keyword>
<evidence type="ECO:0000256" key="2">
    <source>
        <dbReference type="ARBA" id="ARBA00022448"/>
    </source>
</evidence>
<dbReference type="NCBIfam" id="NF004402">
    <property type="entry name" value="PRK05758.2-2"/>
    <property type="match status" value="1"/>
</dbReference>
<dbReference type="PRINTS" id="PR00125">
    <property type="entry name" value="ATPASEDELTA"/>
</dbReference>
<dbReference type="InterPro" id="IPR020781">
    <property type="entry name" value="ATPase_OSCP/d_CS"/>
</dbReference>
<comment type="caution">
    <text evidence="8">The sequence shown here is derived from an EMBL/GenBank/DDBJ whole genome shotgun (WGS) entry which is preliminary data.</text>
</comment>
<dbReference type="HAMAP" id="MF_01416">
    <property type="entry name" value="ATP_synth_delta_bact"/>
    <property type="match status" value="1"/>
</dbReference>
<dbReference type="NCBIfam" id="TIGR01145">
    <property type="entry name" value="ATP_synt_delta"/>
    <property type="match status" value="1"/>
</dbReference>
<dbReference type="Gene3D" id="1.10.520.20">
    <property type="entry name" value="N-terminal domain of the delta subunit of the F1F0-ATP synthase"/>
    <property type="match status" value="1"/>
</dbReference>
<evidence type="ECO:0000256" key="6">
    <source>
        <dbReference type="ARBA" id="ARBA00023310"/>
    </source>
</evidence>
<comment type="function">
    <text evidence="7">This protein is part of the stalk that links CF(0) to CF(1). It either transmits conformational changes from CF(0) to CF(1) or is implicated in proton conduction.</text>
</comment>
<evidence type="ECO:0000256" key="3">
    <source>
        <dbReference type="ARBA" id="ARBA00022781"/>
    </source>
</evidence>
<dbReference type="OrthoDB" id="9802471at2"/>
<gene>
    <name evidence="7" type="primary">atpH</name>
    <name evidence="8" type="ORF">CWD77_07330</name>
</gene>
<dbReference type="PANTHER" id="PTHR11910">
    <property type="entry name" value="ATP SYNTHASE DELTA CHAIN"/>
    <property type="match status" value="1"/>
</dbReference>
<dbReference type="Pfam" id="PF00213">
    <property type="entry name" value="OSCP"/>
    <property type="match status" value="1"/>
</dbReference>
<comment type="subcellular location">
    <subcellularLocation>
        <location evidence="7">Cell membrane</location>
        <topology evidence="7">Peripheral membrane protein</topology>
    </subcellularLocation>
    <subcellularLocation>
        <location evidence="1">Membrane</location>
    </subcellularLocation>
</comment>
<evidence type="ECO:0000256" key="7">
    <source>
        <dbReference type="HAMAP-Rule" id="MF_01416"/>
    </source>
</evidence>
<evidence type="ECO:0000313" key="8">
    <source>
        <dbReference type="EMBL" id="PKD45246.1"/>
    </source>
</evidence>